<dbReference type="AlphaFoldDB" id="I3Y7Q8"/>
<dbReference type="GO" id="GO:0005576">
    <property type="term" value="C:extracellular region"/>
    <property type="evidence" value="ECO:0007669"/>
    <property type="project" value="InterPro"/>
</dbReference>
<protein>
    <submittedName>
        <fullName evidence="3">Esterase, PHB depolymerase family</fullName>
    </submittedName>
</protein>
<dbReference type="Proteomes" id="UP000006062">
    <property type="component" value="Chromosome"/>
</dbReference>
<dbReference type="NCBIfam" id="TIGR01840">
    <property type="entry name" value="esterase_phb"/>
    <property type="match status" value="1"/>
</dbReference>
<sequence>MKDAVRIAMIEATRLTQAGRLADATDLIKSALAGVPKPADGFRLEANAGADLAVIEGDFEVVDDGNRVRDARFIHGSFANQAGTRDYKLYIPGDAVTGDRNQRRFLVVMLHGCGQDPDDFATGTRMNQLAEEQGGLVLYPAQSASANGSGCWNWFNEADQQRGQGEPSIIADLTRQVMASHGIDPGRVYVAGLSAGGAMAITLAVTYPDLYAAVGVHSGLPHAAARDMLSAVGAMRQGAIRSGWLLPSHDGAAFPVIVFHGDCDTTVNPANAAHVIAQARSHPSGIGHLSFPDGEVLLEQGRIPGGYAFTRTLYQDAEGRSTAILWMVHGAGHGWFGGSGAGSYTEPRGPDASREMLRFFAGQRLRER</sequence>
<dbReference type="eggNOG" id="COG3509">
    <property type="taxonomic scope" value="Bacteria"/>
</dbReference>
<dbReference type="InterPro" id="IPR050955">
    <property type="entry name" value="Plant_Biomass_Hydrol_Est"/>
</dbReference>
<dbReference type="PANTHER" id="PTHR43037">
    <property type="entry name" value="UNNAMED PRODUCT-RELATED"/>
    <property type="match status" value="1"/>
</dbReference>
<dbReference type="InterPro" id="IPR029058">
    <property type="entry name" value="AB_hydrolase_fold"/>
</dbReference>
<dbReference type="InterPro" id="IPR010126">
    <property type="entry name" value="Esterase_phb"/>
</dbReference>
<keyword evidence="2" id="KW-0378">Hydrolase</keyword>
<dbReference type="EMBL" id="CP003154">
    <property type="protein sequence ID" value="AFL73026.1"/>
    <property type="molecule type" value="Genomic_DNA"/>
</dbReference>
<dbReference type="STRING" id="765911.Thivi_0993"/>
<evidence type="ECO:0000313" key="3">
    <source>
        <dbReference type="EMBL" id="AFL73026.1"/>
    </source>
</evidence>
<name>I3Y7Q8_THIV6</name>
<dbReference type="PANTHER" id="PTHR43037:SF1">
    <property type="entry name" value="BLL1128 PROTEIN"/>
    <property type="match status" value="1"/>
</dbReference>
<dbReference type="HOGENOM" id="CLU_027551_0_3_6"/>
<reference evidence="3 4" key="1">
    <citation type="submission" date="2012-06" db="EMBL/GenBank/DDBJ databases">
        <title>Complete sequence of Thiocystis violascens DSM 198.</title>
        <authorList>
            <consortium name="US DOE Joint Genome Institute"/>
            <person name="Lucas S."/>
            <person name="Han J."/>
            <person name="Lapidus A."/>
            <person name="Cheng J.-F."/>
            <person name="Goodwin L."/>
            <person name="Pitluck S."/>
            <person name="Peters L."/>
            <person name="Ovchinnikova G."/>
            <person name="Teshima H."/>
            <person name="Detter J.C."/>
            <person name="Han C."/>
            <person name="Tapia R."/>
            <person name="Land M."/>
            <person name="Hauser L."/>
            <person name="Kyrpides N."/>
            <person name="Ivanova N."/>
            <person name="Pagani I."/>
            <person name="Vogl K."/>
            <person name="Liu Z."/>
            <person name="Frigaard N.-U."/>
            <person name="Bryant D."/>
            <person name="Woyke T."/>
        </authorList>
    </citation>
    <scope>NUCLEOTIDE SEQUENCE [LARGE SCALE GENOMIC DNA]</scope>
    <source>
        <strain evidence="4">ATCC 17096 / DSM 198 / 6111</strain>
    </source>
</reference>
<dbReference type="OrthoDB" id="5291933at2"/>
<accession>I3Y7Q8</accession>
<organism evidence="3 4">
    <name type="scientific">Thiocystis violascens (strain ATCC 17096 / DSM 198 / 6111)</name>
    <name type="common">Chromatium violascens</name>
    <dbReference type="NCBI Taxonomy" id="765911"/>
    <lineage>
        <taxon>Bacteria</taxon>
        <taxon>Pseudomonadati</taxon>
        <taxon>Pseudomonadota</taxon>
        <taxon>Gammaproteobacteria</taxon>
        <taxon>Chromatiales</taxon>
        <taxon>Chromatiaceae</taxon>
        <taxon>Thiocystis</taxon>
    </lineage>
</organism>
<dbReference type="Pfam" id="PF10503">
    <property type="entry name" value="Esterase_PHB"/>
    <property type="match status" value="1"/>
</dbReference>
<evidence type="ECO:0000256" key="1">
    <source>
        <dbReference type="ARBA" id="ARBA00022729"/>
    </source>
</evidence>
<dbReference type="SUPFAM" id="SSF53474">
    <property type="entry name" value="alpha/beta-Hydrolases"/>
    <property type="match status" value="2"/>
</dbReference>
<keyword evidence="4" id="KW-1185">Reference proteome</keyword>
<keyword evidence="1" id="KW-0732">Signal</keyword>
<dbReference type="GO" id="GO:0016787">
    <property type="term" value="F:hydrolase activity"/>
    <property type="evidence" value="ECO:0007669"/>
    <property type="project" value="UniProtKB-KW"/>
</dbReference>
<dbReference type="KEGG" id="tvi:Thivi_0993"/>
<gene>
    <name evidence="3" type="ordered locus">Thivi_0993</name>
</gene>
<evidence type="ECO:0000256" key="2">
    <source>
        <dbReference type="ARBA" id="ARBA00022801"/>
    </source>
</evidence>
<dbReference type="Gene3D" id="3.40.50.1820">
    <property type="entry name" value="alpha/beta hydrolase"/>
    <property type="match status" value="1"/>
</dbReference>
<proteinExistence type="predicted"/>
<dbReference type="RefSeq" id="WP_014777513.1">
    <property type="nucleotide sequence ID" value="NC_018012.1"/>
</dbReference>
<evidence type="ECO:0000313" key="4">
    <source>
        <dbReference type="Proteomes" id="UP000006062"/>
    </source>
</evidence>